<feature type="signal peptide" evidence="10">
    <location>
        <begin position="1"/>
        <end position="23"/>
    </location>
</feature>
<dbReference type="SUPFAM" id="SSF56935">
    <property type="entry name" value="Porins"/>
    <property type="match status" value="1"/>
</dbReference>
<evidence type="ECO:0000256" key="2">
    <source>
        <dbReference type="ARBA" id="ARBA00022448"/>
    </source>
</evidence>
<keyword evidence="8 12" id="KW-0675">Receptor</keyword>
<evidence type="ECO:0000256" key="10">
    <source>
        <dbReference type="SAM" id="SignalP"/>
    </source>
</evidence>
<dbReference type="GO" id="GO:0044718">
    <property type="term" value="P:siderophore transmembrane transport"/>
    <property type="evidence" value="ECO:0007669"/>
    <property type="project" value="TreeGrafter"/>
</dbReference>
<dbReference type="EMBL" id="DRQG01000156">
    <property type="protein sequence ID" value="HGY57402.1"/>
    <property type="molecule type" value="Genomic_DNA"/>
</dbReference>
<comment type="caution">
    <text evidence="12">The sequence shown here is derived from an EMBL/GenBank/DDBJ whole genome shotgun (WGS) entry which is preliminary data.</text>
</comment>
<dbReference type="PANTHER" id="PTHR30069">
    <property type="entry name" value="TONB-DEPENDENT OUTER MEMBRANE RECEPTOR"/>
    <property type="match status" value="1"/>
</dbReference>
<dbReference type="Pfam" id="PF00593">
    <property type="entry name" value="TonB_dep_Rec_b-barrel"/>
    <property type="match status" value="1"/>
</dbReference>
<accession>A0A7V4U4T1</accession>
<dbReference type="InterPro" id="IPR036942">
    <property type="entry name" value="Beta-barrel_TonB_sf"/>
</dbReference>
<keyword evidence="4" id="KW-0812">Transmembrane</keyword>
<evidence type="ECO:0000256" key="6">
    <source>
        <dbReference type="ARBA" id="ARBA00023077"/>
    </source>
</evidence>
<organism evidence="12">
    <name type="scientific">Caldithrix abyssi</name>
    <dbReference type="NCBI Taxonomy" id="187145"/>
    <lineage>
        <taxon>Bacteria</taxon>
        <taxon>Pseudomonadati</taxon>
        <taxon>Calditrichota</taxon>
        <taxon>Calditrichia</taxon>
        <taxon>Calditrichales</taxon>
        <taxon>Calditrichaceae</taxon>
        <taxon>Caldithrix</taxon>
    </lineage>
</organism>
<dbReference type="AlphaFoldDB" id="A0A7V4U4T1"/>
<evidence type="ECO:0000259" key="11">
    <source>
        <dbReference type="Pfam" id="PF00593"/>
    </source>
</evidence>
<keyword evidence="7" id="KW-0472">Membrane</keyword>
<evidence type="ECO:0000256" key="1">
    <source>
        <dbReference type="ARBA" id="ARBA00004571"/>
    </source>
</evidence>
<keyword evidence="9" id="KW-0998">Cell outer membrane</keyword>
<evidence type="ECO:0000256" key="7">
    <source>
        <dbReference type="ARBA" id="ARBA00023136"/>
    </source>
</evidence>
<dbReference type="Proteomes" id="UP000885779">
    <property type="component" value="Unassembled WGS sequence"/>
</dbReference>
<proteinExistence type="predicted"/>
<dbReference type="GO" id="GO:0009279">
    <property type="term" value="C:cell outer membrane"/>
    <property type="evidence" value="ECO:0007669"/>
    <property type="project" value="UniProtKB-SubCell"/>
</dbReference>
<evidence type="ECO:0000256" key="5">
    <source>
        <dbReference type="ARBA" id="ARBA00022729"/>
    </source>
</evidence>
<reference evidence="12" key="1">
    <citation type="journal article" date="2020" name="mSystems">
        <title>Genome- and Community-Level Interaction Insights into Carbon Utilization and Element Cycling Functions of Hydrothermarchaeota in Hydrothermal Sediment.</title>
        <authorList>
            <person name="Zhou Z."/>
            <person name="Liu Y."/>
            <person name="Xu W."/>
            <person name="Pan J."/>
            <person name="Luo Z.H."/>
            <person name="Li M."/>
        </authorList>
    </citation>
    <scope>NUCLEOTIDE SEQUENCE [LARGE SCALE GENOMIC DNA]</scope>
    <source>
        <strain evidence="12">HyVt-577</strain>
    </source>
</reference>
<keyword evidence="6" id="KW-0798">TonB box</keyword>
<evidence type="ECO:0000256" key="8">
    <source>
        <dbReference type="ARBA" id="ARBA00023170"/>
    </source>
</evidence>
<name>A0A7V4U4T1_CALAY</name>
<keyword evidence="2" id="KW-0813">Transport</keyword>
<evidence type="ECO:0000256" key="4">
    <source>
        <dbReference type="ARBA" id="ARBA00022692"/>
    </source>
</evidence>
<comment type="subcellular location">
    <subcellularLocation>
        <location evidence="1">Cell outer membrane</location>
        <topology evidence="1">Multi-pass membrane protein</topology>
    </subcellularLocation>
</comment>
<sequence>MRQRFSTFALFWTVVFICQTVFSQTASDTLCSQTTSFNFMSKNSRVQLKRLPIRGFEEYIQLHPSVLYQDGKLHIRGGRADENGFLINGFNVTNPLYNSLGIHIIPEAIERIGIKPGNYEAGYGRANSGLISTNLRQGGENLQVDISFQTDKFASEGKRFMNTYSYREHILVLTADGPITDNLRFFVALENNTLGDYRKRFSSGFQFERLADMNPAKENVRQGQPDTVTLSYPDGFTPENSRNRWAVNSTLSFQYKPFRLLFTGMLDWQRYGSNRRPMLSLTNNREFFYTNTTGFFGVQFDHAIDSRLSYEASIGYYIRSQEKQDNYFGNDWQKWADSSAVYRASNGESVFRDAWRAEYSYLLHGFYFDAPGKYQAYSKDKQRHLSGRLAVTSRHFKHHTIKAGGSYQTYWLRQYSINPFIMAYLDVDYPNVAVHFPSLGDIPYSVASHYMGNTYGYDIQGNETDGARQPVFASAYLQDKWDWGDGRIVAGLRMDYLDMDGRMLDQYKTKIDGKAKSYVEWSPRFTFDFRLSDSYNLSLHYGRYIQAPQLKNIYYNEYQVSQFLNSTLFVHKPIALDLQPVKTNNFQLELTGSVHNGLRFAAALFYKNTYDQVSTGKLYASVPDFYINPNWLVNEDASTARGIEAGVIANLTPHLNLQARYAYTDLKGTGSNEFSSLGTIEQYGYRIVKEHPLDYSHSHRGFVLVDYSRKEGEGGWLFENSGINLLFSFSSGHPYTRVQPLKSTYLPYIQGVYYMKDLRFRKTSDPLNSSRTPWLNRLDLSLYKSFRIYKQVNATFFIRITNLLNTKNTLNVYEATGSSTYDGFINDPLKTGGFVDIYGERMIDIYRAINIQNGQAYWDYLGKELYNHPRQIFVGLRFNY</sequence>
<dbReference type="PANTHER" id="PTHR30069:SF29">
    <property type="entry name" value="HEMOGLOBIN AND HEMOGLOBIN-HAPTOGLOBIN-BINDING PROTEIN 1-RELATED"/>
    <property type="match status" value="1"/>
</dbReference>
<evidence type="ECO:0000256" key="9">
    <source>
        <dbReference type="ARBA" id="ARBA00023237"/>
    </source>
</evidence>
<evidence type="ECO:0000256" key="3">
    <source>
        <dbReference type="ARBA" id="ARBA00022452"/>
    </source>
</evidence>
<gene>
    <name evidence="12" type="ORF">ENK44_16960</name>
</gene>
<dbReference type="Gene3D" id="2.40.170.20">
    <property type="entry name" value="TonB-dependent receptor, beta-barrel domain"/>
    <property type="match status" value="1"/>
</dbReference>
<protein>
    <submittedName>
        <fullName evidence="12">TonB-dependent receptor</fullName>
    </submittedName>
</protein>
<dbReference type="InterPro" id="IPR039426">
    <property type="entry name" value="TonB-dep_rcpt-like"/>
</dbReference>
<dbReference type="InterPro" id="IPR000531">
    <property type="entry name" value="Beta-barrel_TonB"/>
</dbReference>
<evidence type="ECO:0000313" key="12">
    <source>
        <dbReference type="EMBL" id="HGY57402.1"/>
    </source>
</evidence>
<feature type="chain" id="PRO_5030776938" evidence="10">
    <location>
        <begin position="24"/>
        <end position="880"/>
    </location>
</feature>
<keyword evidence="5 10" id="KW-0732">Signal</keyword>
<dbReference type="GO" id="GO:0015344">
    <property type="term" value="F:siderophore uptake transmembrane transporter activity"/>
    <property type="evidence" value="ECO:0007669"/>
    <property type="project" value="TreeGrafter"/>
</dbReference>
<feature type="domain" description="TonB-dependent receptor-like beta-barrel" evidence="11">
    <location>
        <begin position="283"/>
        <end position="803"/>
    </location>
</feature>
<keyword evidence="3" id="KW-1134">Transmembrane beta strand</keyword>